<evidence type="ECO:0000256" key="1">
    <source>
        <dbReference type="ARBA" id="ARBA00001353"/>
    </source>
</evidence>
<dbReference type="InterPro" id="IPR043133">
    <property type="entry name" value="GTP-CH-I_C/QueF"/>
</dbReference>
<feature type="domain" description="Dihydroneopterin aldolase/epimerase" evidence="8">
    <location>
        <begin position="24"/>
        <end position="132"/>
    </location>
</feature>
<dbReference type="GO" id="GO:0005737">
    <property type="term" value="C:cytoplasm"/>
    <property type="evidence" value="ECO:0007669"/>
    <property type="project" value="TreeGrafter"/>
</dbReference>
<dbReference type="PANTHER" id="PTHR42844:SF1">
    <property type="entry name" value="DIHYDRONEOPTERIN ALDOLASE 1-RELATED"/>
    <property type="match status" value="1"/>
</dbReference>
<keyword evidence="6" id="KW-0456">Lyase</keyword>
<dbReference type="AlphaFoldDB" id="A0A0D6JAT4"/>
<dbReference type="EMBL" id="LN829119">
    <property type="protein sequence ID" value="CPR15949.1"/>
    <property type="molecule type" value="Genomic_DNA"/>
</dbReference>
<organism evidence="9 10">
    <name type="scientific">Candidatus Filomicrobium marinum</name>
    <dbReference type="NCBI Taxonomy" id="1608628"/>
    <lineage>
        <taxon>Bacteria</taxon>
        <taxon>Pseudomonadati</taxon>
        <taxon>Pseudomonadota</taxon>
        <taxon>Alphaproteobacteria</taxon>
        <taxon>Hyphomicrobiales</taxon>
        <taxon>Hyphomicrobiaceae</taxon>
        <taxon>Filomicrobium</taxon>
    </lineage>
</organism>
<evidence type="ECO:0000256" key="4">
    <source>
        <dbReference type="ARBA" id="ARBA00013043"/>
    </source>
</evidence>
<dbReference type="GO" id="GO:0004150">
    <property type="term" value="F:dihydroneopterin aldolase activity"/>
    <property type="evidence" value="ECO:0007669"/>
    <property type="project" value="UniProtKB-EC"/>
</dbReference>
<comment type="similarity">
    <text evidence="3">Belongs to the DHNA family.</text>
</comment>
<comment type="catalytic activity">
    <reaction evidence="1">
        <text>7,8-dihydroneopterin = 6-hydroxymethyl-7,8-dihydropterin + glycolaldehyde</text>
        <dbReference type="Rhea" id="RHEA:10540"/>
        <dbReference type="ChEBI" id="CHEBI:17001"/>
        <dbReference type="ChEBI" id="CHEBI:17071"/>
        <dbReference type="ChEBI" id="CHEBI:44841"/>
        <dbReference type="EC" id="4.1.2.25"/>
    </reaction>
</comment>
<dbReference type="InterPro" id="IPR006156">
    <property type="entry name" value="Dihydroneopterin_aldolase"/>
</dbReference>
<dbReference type="Gene3D" id="3.30.1130.10">
    <property type="match status" value="1"/>
</dbReference>
<dbReference type="NCBIfam" id="TIGR00526">
    <property type="entry name" value="folB_dom"/>
    <property type="match status" value="1"/>
</dbReference>
<evidence type="ECO:0000313" key="10">
    <source>
        <dbReference type="Proteomes" id="UP000033187"/>
    </source>
</evidence>
<evidence type="ECO:0000313" key="9">
    <source>
        <dbReference type="EMBL" id="CPR15949.1"/>
    </source>
</evidence>
<evidence type="ECO:0000256" key="7">
    <source>
        <dbReference type="ARBA" id="ARBA00032903"/>
    </source>
</evidence>
<dbReference type="KEGG" id="fiy:BN1229_v1_0578"/>
<evidence type="ECO:0000256" key="2">
    <source>
        <dbReference type="ARBA" id="ARBA00005013"/>
    </source>
</evidence>
<keyword evidence="5" id="KW-0289">Folate biosynthesis</keyword>
<comment type="pathway">
    <text evidence="2">Cofactor biosynthesis; tetrahydrofolate biosynthesis; 2-amino-4-hydroxy-6-hydroxymethyl-7,8-dihydropteridine diphosphate from 7,8-dihydroneopterin triphosphate: step 3/4.</text>
</comment>
<keyword evidence="10" id="KW-1185">Reference proteome</keyword>
<evidence type="ECO:0000256" key="5">
    <source>
        <dbReference type="ARBA" id="ARBA00022909"/>
    </source>
</evidence>
<reference evidence="10" key="1">
    <citation type="submission" date="2015-02" db="EMBL/GenBank/DDBJ databases">
        <authorList>
            <person name="Chooi Y.-H."/>
        </authorList>
    </citation>
    <scope>NUCLEOTIDE SEQUENCE [LARGE SCALE GENOMIC DNA]</scope>
    <source>
        <strain evidence="10">strain Y</strain>
    </source>
</reference>
<sequence length="138" mass="15016">MNKTTGAATIMQMSETDPVQCDRIFVRDLVLDCELGVYAEEKGITQKVGFSIVAAVSPDVGSRTDEIAEVPSYDDLTNAVKSVMAEGHINLVETIAERIAARILEDRRIVSVRVRIEKLERGPAAVGVEIVRPRGSSC</sequence>
<name>A0A0D6JAT4_9HYPH</name>
<dbReference type="OrthoDB" id="7580479at2"/>
<dbReference type="InterPro" id="IPR006157">
    <property type="entry name" value="FolB_dom"/>
</dbReference>
<dbReference type="RefSeq" id="WP_052743637.1">
    <property type="nucleotide sequence ID" value="NZ_LN829118.1"/>
</dbReference>
<evidence type="ECO:0000256" key="6">
    <source>
        <dbReference type="ARBA" id="ARBA00023239"/>
    </source>
</evidence>
<dbReference type="Pfam" id="PF02152">
    <property type="entry name" value="FolB"/>
    <property type="match status" value="1"/>
</dbReference>
<protein>
    <recommendedName>
        <fullName evidence="4">dihydroneopterin aldolase</fullName>
        <ecNumber evidence="4">4.1.2.25</ecNumber>
    </recommendedName>
    <alternativeName>
        <fullName evidence="7">7,8-dihydroneopterin aldolase</fullName>
    </alternativeName>
</protein>
<gene>
    <name evidence="9" type="ORF">YBN1229_v1_0578</name>
</gene>
<accession>A0A0D6JAT4</accession>
<proteinExistence type="inferred from homology"/>
<dbReference type="KEGG" id="fil:BN1229_v1_0576"/>
<dbReference type="EC" id="4.1.2.25" evidence="4"/>
<evidence type="ECO:0000256" key="3">
    <source>
        <dbReference type="ARBA" id="ARBA00005708"/>
    </source>
</evidence>
<dbReference type="SUPFAM" id="SSF55620">
    <property type="entry name" value="Tetrahydrobiopterin biosynthesis enzymes-like"/>
    <property type="match status" value="1"/>
</dbReference>
<dbReference type="PANTHER" id="PTHR42844">
    <property type="entry name" value="DIHYDRONEOPTERIN ALDOLASE 1-RELATED"/>
    <property type="match status" value="1"/>
</dbReference>
<evidence type="ECO:0000259" key="8">
    <source>
        <dbReference type="SMART" id="SM00905"/>
    </source>
</evidence>
<dbReference type="Proteomes" id="UP000033187">
    <property type="component" value="Chromosome 1"/>
</dbReference>
<dbReference type="GO" id="GO:0046656">
    <property type="term" value="P:folic acid biosynthetic process"/>
    <property type="evidence" value="ECO:0007669"/>
    <property type="project" value="UniProtKB-KW"/>
</dbReference>
<dbReference type="SMART" id="SM00905">
    <property type="entry name" value="FolB"/>
    <property type="match status" value="1"/>
</dbReference>